<keyword evidence="5" id="KW-1185">Reference proteome</keyword>
<feature type="region of interest" description="Disordered" evidence="1">
    <location>
        <begin position="43"/>
        <end position="68"/>
    </location>
</feature>
<keyword evidence="2" id="KW-0812">Transmembrane</keyword>
<reference evidence="6" key="2">
    <citation type="submission" date="2018-05" db="EMBL/GenBank/DDBJ databases">
        <title>Genome Sequencing of selected type strains of the family Eggerthellaceae.</title>
        <authorList>
            <person name="Danylec N."/>
            <person name="Stoll D.A."/>
            <person name="Doetsch A."/>
            <person name="Huch M."/>
        </authorList>
    </citation>
    <scope>NUCLEOTIDE SEQUENCE [LARGE SCALE GENOMIC DNA]</scope>
    <source>
        <strain evidence="6">DSM 16107</strain>
    </source>
</reference>
<name>A0A3N0IW15_9ACTN</name>
<keyword evidence="2" id="KW-0472">Membrane</keyword>
<feature type="transmembrane region" description="Helical" evidence="2">
    <location>
        <begin position="79"/>
        <end position="98"/>
    </location>
</feature>
<dbReference type="RefSeq" id="WP_114545770.1">
    <property type="nucleotide sequence ID" value="NZ_PPTT01000007.1"/>
</dbReference>
<feature type="compositionally biased region" description="Low complexity" evidence="1">
    <location>
        <begin position="44"/>
        <end position="68"/>
    </location>
</feature>
<dbReference type="AlphaFoldDB" id="A0A3N0IW15"/>
<protein>
    <submittedName>
        <fullName evidence="4">DUF4179 domain-containing protein</fullName>
    </submittedName>
</protein>
<reference evidence="4" key="3">
    <citation type="journal article" date="2019" name="Microbiol. Resour. Announc.">
        <title>Draft Genome Sequences of Type Strains of Gordonibacter faecihominis, Paraeggerthella hongkongensis, Parvibacter caecicola,Slackia equolifaciens, Slackia faecicanis, and Slackia isoflavoniconvertens.</title>
        <authorList>
            <person name="Danylec N."/>
            <person name="Stoll D.A."/>
            <person name="Dotsch A."/>
            <person name="Huch M."/>
        </authorList>
    </citation>
    <scope>NUCLEOTIDE SEQUENCE</scope>
    <source>
        <strain evidence="4">DSM 16107</strain>
    </source>
</reference>
<dbReference type="Proteomes" id="UP000270112">
    <property type="component" value="Unassembled WGS sequence"/>
</dbReference>
<evidence type="ECO:0000313" key="6">
    <source>
        <dbReference type="Proteomes" id="UP000270112"/>
    </source>
</evidence>
<keyword evidence="2" id="KW-1133">Transmembrane helix</keyword>
<accession>A0A3N0IW15</accession>
<proteinExistence type="predicted"/>
<evidence type="ECO:0000313" key="4">
    <source>
        <dbReference type="EMBL" id="RNM40532.1"/>
    </source>
</evidence>
<dbReference type="OrthoDB" id="3170443at2"/>
<dbReference type="Gene3D" id="2.60.40.1630">
    <property type="entry name" value="bacillus anthracis domain"/>
    <property type="match status" value="1"/>
</dbReference>
<evidence type="ECO:0000256" key="1">
    <source>
        <dbReference type="SAM" id="MobiDB-lite"/>
    </source>
</evidence>
<evidence type="ECO:0000313" key="3">
    <source>
        <dbReference type="EMBL" id="RDB69905.1"/>
    </source>
</evidence>
<sequence length="545" mass="58068">MSHETFDNEDELRRAVRDELDAGPLPAGAQARLNNVYASLGSIPQDRPAAPGAPAPQQRAAGAAQHAAPGRARVARRGMVVAVAAVMVVLLSGAAYAATSLLQMGPGGAGFFESGRNLSVFNSMQDGVSSLSAEVGQTVEVDGVRVTLDSVSSDRNVANLYFTMEKDGGFDLDAQSIYEGSNENEWVRLQNIAPMFRYELLTTDGQSLGTGTVSKLDAYLEDGALKCMERIVPEAVLPDQVIVKLTNAYSSVLPDEGGEGLTFDVGLDLSTVAQPRDLGAQDIVFDTSDGQKALHVARLTASELGTVLVTKNEWVMGDDGMSSSIPDNVLSPTMVKMTDDQGNVLRFVNPGDGGGYNPDGPVVVELAGLASDATSVTFTPMLETDAAKAGNVPGNDEATVEARKALNAQNEQQADVSQIGAQLPTSEYGGYTVADWTVENSTVTIKLAPYGWDPSGLYGMFELIPDDNVTLLADEWTDPETGETGTGYHSAIRYEKYDYLTGDLVQMDSYYAASDDELRGLTNYHYGSMFGYFQEDAEAAQTLSF</sequence>
<evidence type="ECO:0000256" key="2">
    <source>
        <dbReference type="SAM" id="Phobius"/>
    </source>
</evidence>
<reference evidence="3 5" key="1">
    <citation type="journal article" date="2018" name="Elife">
        <title>Discovery and characterization of a prevalent human gut bacterial enzyme sufficient for the inactivation of a family of plant toxins.</title>
        <authorList>
            <person name="Koppel N."/>
            <person name="Bisanz J.E."/>
            <person name="Pandelia M.E."/>
            <person name="Turnbaugh P.J."/>
            <person name="Balskus E.P."/>
        </authorList>
    </citation>
    <scope>NUCLEOTIDE SEQUENCE [LARGE SCALE GENOMIC DNA]</scope>
    <source>
        <strain evidence="3 5">DSM 16107</strain>
    </source>
</reference>
<comment type="caution">
    <text evidence="4">The sequence shown here is derived from an EMBL/GenBank/DDBJ whole genome shotgun (WGS) entry which is preliminary data.</text>
</comment>
<evidence type="ECO:0000313" key="5">
    <source>
        <dbReference type="Proteomes" id="UP000253817"/>
    </source>
</evidence>
<dbReference type="Proteomes" id="UP000253817">
    <property type="component" value="Unassembled WGS sequence"/>
</dbReference>
<gene>
    <name evidence="3" type="ORF">C1876_05830</name>
    <name evidence="4" type="ORF">DMP09_13865</name>
</gene>
<organism evidence="4 6">
    <name type="scientific">Eggerthella sinensis</name>
    <dbReference type="NCBI Taxonomy" id="242230"/>
    <lineage>
        <taxon>Bacteria</taxon>
        <taxon>Bacillati</taxon>
        <taxon>Actinomycetota</taxon>
        <taxon>Coriobacteriia</taxon>
        <taxon>Eggerthellales</taxon>
        <taxon>Eggerthellaceae</taxon>
        <taxon>Eggerthella</taxon>
    </lineage>
</organism>
<dbReference type="EMBL" id="QICC01000076">
    <property type="protein sequence ID" value="RNM40532.1"/>
    <property type="molecule type" value="Genomic_DNA"/>
</dbReference>
<dbReference type="EMBL" id="PPTT01000007">
    <property type="protein sequence ID" value="RDB69905.1"/>
    <property type="molecule type" value="Genomic_DNA"/>
</dbReference>